<reference evidence="3" key="1">
    <citation type="journal article" date="2014" name="Int. J. Syst. Evol. Microbiol.">
        <title>Complete genome sequence of Corynebacterium casei LMG S-19264T (=DSM 44701T), isolated from a smear-ripened cheese.</title>
        <authorList>
            <consortium name="US DOE Joint Genome Institute (JGI-PGF)"/>
            <person name="Walter F."/>
            <person name="Albersmeier A."/>
            <person name="Kalinowski J."/>
            <person name="Ruckert C."/>
        </authorList>
    </citation>
    <scope>NUCLEOTIDE SEQUENCE</scope>
    <source>
        <strain evidence="3">JCM 4633</strain>
    </source>
</reference>
<evidence type="ECO:0008006" key="5">
    <source>
        <dbReference type="Google" id="ProtNLM"/>
    </source>
</evidence>
<feature type="transmembrane region" description="Helical" evidence="2">
    <location>
        <begin position="37"/>
        <end position="60"/>
    </location>
</feature>
<protein>
    <recommendedName>
        <fullName evidence="5">ABC transporter permease</fullName>
    </recommendedName>
</protein>
<dbReference type="RefSeq" id="WP_190113227.1">
    <property type="nucleotide sequence ID" value="NZ_BMVB01000043.1"/>
</dbReference>
<comment type="caution">
    <text evidence="3">The sequence shown here is derived from an EMBL/GenBank/DDBJ whole genome shotgun (WGS) entry which is preliminary data.</text>
</comment>
<evidence type="ECO:0000313" key="4">
    <source>
        <dbReference type="Proteomes" id="UP000646244"/>
    </source>
</evidence>
<keyword evidence="2" id="KW-0812">Transmembrane</keyword>
<sequence>MTTTTTSSSLAPPRDRDRDRGRGPRGLAWLVLRQHRAAVWTFGVALLVLLSALGTLYLSITDYVADHGLADVCTAGWACAPDGTIGAFSDELADPVHYIGRVVECLPVLFGMFVAGPLIARELHSGTYKLAWTQSVSPLRWLAAKLAVPATAVLAGFSLLSAAYTSVWRAQPLPVIPGQWWWRSFPMIGVVPVAHALLALALGAVAGLLLKRTVPAMGAVLVAYPVIAGLLESLRGGLVGPVTELSAEMPGLIRGSDDWVTGRGMIGQGGGRMPEPDCGIGVDPADCLAQHHARGWYVDYHPASHLWPLQWAEAGLSLALAALLAGGAVWLVRRQWP</sequence>
<gene>
    <name evidence="3" type="ORF">GCM10010507_61580</name>
</gene>
<reference evidence="3" key="2">
    <citation type="submission" date="2020-09" db="EMBL/GenBank/DDBJ databases">
        <authorList>
            <person name="Sun Q."/>
            <person name="Ohkuma M."/>
        </authorList>
    </citation>
    <scope>NUCLEOTIDE SEQUENCE</scope>
    <source>
        <strain evidence="3">JCM 4633</strain>
    </source>
</reference>
<organism evidence="3 4">
    <name type="scientific">Streptomyces cinnamoneus</name>
    <name type="common">Streptoverticillium cinnamoneum</name>
    <dbReference type="NCBI Taxonomy" id="53446"/>
    <lineage>
        <taxon>Bacteria</taxon>
        <taxon>Bacillati</taxon>
        <taxon>Actinomycetota</taxon>
        <taxon>Actinomycetes</taxon>
        <taxon>Kitasatosporales</taxon>
        <taxon>Streptomycetaceae</taxon>
        <taxon>Streptomyces</taxon>
        <taxon>Streptomyces cinnamoneus group</taxon>
    </lineage>
</organism>
<keyword evidence="2" id="KW-0472">Membrane</keyword>
<feature type="region of interest" description="Disordered" evidence="1">
    <location>
        <begin position="1"/>
        <end position="21"/>
    </location>
</feature>
<keyword evidence="2" id="KW-1133">Transmembrane helix</keyword>
<feature type="transmembrane region" description="Helical" evidence="2">
    <location>
        <begin position="98"/>
        <end position="120"/>
    </location>
</feature>
<feature type="transmembrane region" description="Helical" evidence="2">
    <location>
        <begin position="141"/>
        <end position="164"/>
    </location>
</feature>
<feature type="transmembrane region" description="Helical" evidence="2">
    <location>
        <begin position="184"/>
        <end position="206"/>
    </location>
</feature>
<dbReference type="AlphaFoldDB" id="A0A918WRG8"/>
<evidence type="ECO:0000256" key="2">
    <source>
        <dbReference type="SAM" id="Phobius"/>
    </source>
</evidence>
<evidence type="ECO:0000313" key="3">
    <source>
        <dbReference type="EMBL" id="GHC73927.1"/>
    </source>
</evidence>
<feature type="transmembrane region" description="Helical" evidence="2">
    <location>
        <begin position="314"/>
        <end position="332"/>
    </location>
</feature>
<feature type="transmembrane region" description="Helical" evidence="2">
    <location>
        <begin position="213"/>
        <end position="231"/>
    </location>
</feature>
<dbReference type="Proteomes" id="UP000646244">
    <property type="component" value="Unassembled WGS sequence"/>
</dbReference>
<evidence type="ECO:0000256" key="1">
    <source>
        <dbReference type="SAM" id="MobiDB-lite"/>
    </source>
</evidence>
<accession>A0A918WRG8</accession>
<dbReference type="EMBL" id="BMVB01000043">
    <property type="protein sequence ID" value="GHC73927.1"/>
    <property type="molecule type" value="Genomic_DNA"/>
</dbReference>
<proteinExistence type="predicted"/>
<name>A0A918WRG8_STRCJ</name>